<proteinExistence type="predicted"/>
<keyword evidence="3" id="KW-1185">Reference proteome</keyword>
<dbReference type="Pfam" id="PF11169">
    <property type="entry name" value="DUF2956"/>
    <property type="match status" value="1"/>
</dbReference>
<feature type="transmembrane region" description="Helical" evidence="1">
    <location>
        <begin position="104"/>
        <end position="126"/>
    </location>
</feature>
<organism evidence="2 3">
    <name type="scientific">Methylocaldum szegediense</name>
    <dbReference type="NCBI Taxonomy" id="73780"/>
    <lineage>
        <taxon>Bacteria</taxon>
        <taxon>Pseudomonadati</taxon>
        <taxon>Pseudomonadota</taxon>
        <taxon>Gammaproteobacteria</taxon>
        <taxon>Methylococcales</taxon>
        <taxon>Methylococcaceae</taxon>
        <taxon>Methylocaldum</taxon>
    </lineage>
</organism>
<sequence length="163" mass="17772">MSKTDSRPSIQTQMKESIQEEALKVARSIQKPGQTKEQTKLIAQGIAKGIELYKKQQSAKARERDKARKKALRLKQAEMSAQAPGKEDMVFASEATDWGVRGTLILGGAIFAAIACIFAASSFAGWPVSFGPFTLADWASLTTALASAGLSGWFFYKAFKSRF</sequence>
<keyword evidence="1" id="KW-0812">Transmembrane</keyword>
<evidence type="ECO:0000313" key="2">
    <source>
        <dbReference type="EMBL" id="CAI8955479.1"/>
    </source>
</evidence>
<dbReference type="InterPro" id="IPR021339">
    <property type="entry name" value="DUF2956"/>
</dbReference>
<feature type="transmembrane region" description="Helical" evidence="1">
    <location>
        <begin position="138"/>
        <end position="156"/>
    </location>
</feature>
<dbReference type="EMBL" id="OX458333">
    <property type="protein sequence ID" value="CAI8955479.1"/>
    <property type="molecule type" value="Genomic_DNA"/>
</dbReference>
<keyword evidence="1" id="KW-0472">Membrane</keyword>
<evidence type="ECO:0008006" key="4">
    <source>
        <dbReference type="Google" id="ProtNLM"/>
    </source>
</evidence>
<protein>
    <recommendedName>
        <fullName evidence="4">DUF2956 domain-containing protein</fullName>
    </recommendedName>
</protein>
<gene>
    <name evidence="2" type="ORF">MSZNOR_4546</name>
</gene>
<evidence type="ECO:0000313" key="3">
    <source>
        <dbReference type="Proteomes" id="UP001162030"/>
    </source>
</evidence>
<accession>A0ABN8X9A2</accession>
<reference evidence="2 3" key="1">
    <citation type="submission" date="2023-03" db="EMBL/GenBank/DDBJ databases">
        <authorList>
            <person name="Pearce D."/>
        </authorList>
    </citation>
    <scope>NUCLEOTIDE SEQUENCE [LARGE SCALE GENOMIC DNA]</scope>
    <source>
        <strain evidence="2">Msz</strain>
    </source>
</reference>
<name>A0ABN8X9A2_9GAMM</name>
<evidence type="ECO:0000256" key="1">
    <source>
        <dbReference type="SAM" id="Phobius"/>
    </source>
</evidence>
<dbReference type="Proteomes" id="UP001162030">
    <property type="component" value="Chromosome"/>
</dbReference>
<keyword evidence="1" id="KW-1133">Transmembrane helix</keyword>